<dbReference type="InterPro" id="IPR040758">
    <property type="entry name" value="PrmC_N"/>
</dbReference>
<evidence type="ECO:0000259" key="5">
    <source>
        <dbReference type="Pfam" id="PF17827"/>
    </source>
</evidence>
<evidence type="ECO:0000313" key="6">
    <source>
        <dbReference type="EMBL" id="KGN83544.1"/>
    </source>
</evidence>
<accession>A0A0A2F519</accession>
<dbReference type="GO" id="GO:0003676">
    <property type="term" value="F:nucleic acid binding"/>
    <property type="evidence" value="ECO:0007669"/>
    <property type="project" value="InterPro"/>
</dbReference>
<dbReference type="RefSeq" id="WP_039426906.1">
    <property type="nucleotide sequence ID" value="NZ_JRAK01000163.1"/>
</dbReference>
<feature type="domain" description="Release factor glutamine methyltransferase N-terminal" evidence="5">
    <location>
        <begin position="6"/>
        <end position="78"/>
    </location>
</feature>
<dbReference type="Proteomes" id="UP000030146">
    <property type="component" value="Unassembled WGS sequence"/>
</dbReference>
<keyword evidence="3" id="KW-0949">S-adenosyl-L-methionine</keyword>
<dbReference type="AlphaFoldDB" id="A0A0A2F519"/>
<dbReference type="InterPro" id="IPR002052">
    <property type="entry name" value="DNA_methylase_N6_adenine_CS"/>
</dbReference>
<dbReference type="Gene3D" id="3.40.50.150">
    <property type="entry name" value="Vaccinia Virus protein VP39"/>
    <property type="match status" value="1"/>
</dbReference>
<dbReference type="InterPro" id="IPR050320">
    <property type="entry name" value="N5-glutamine_MTase"/>
</dbReference>
<name>A0A0A2F519_9PORP</name>
<feature type="domain" description="Methyltransferase" evidence="4">
    <location>
        <begin position="121"/>
        <end position="190"/>
    </location>
</feature>
<evidence type="ECO:0000313" key="7">
    <source>
        <dbReference type="Proteomes" id="UP000030146"/>
    </source>
</evidence>
<dbReference type="NCBIfam" id="TIGR00536">
    <property type="entry name" value="hemK_fam"/>
    <property type="match status" value="1"/>
</dbReference>
<evidence type="ECO:0000259" key="4">
    <source>
        <dbReference type="Pfam" id="PF13649"/>
    </source>
</evidence>
<dbReference type="InterPro" id="IPR029063">
    <property type="entry name" value="SAM-dependent_MTases_sf"/>
</dbReference>
<dbReference type="GO" id="GO:0032259">
    <property type="term" value="P:methylation"/>
    <property type="evidence" value="ECO:0007669"/>
    <property type="project" value="UniProtKB-KW"/>
</dbReference>
<keyword evidence="1 6" id="KW-0489">Methyltransferase</keyword>
<dbReference type="GO" id="GO:0008276">
    <property type="term" value="F:protein methyltransferase activity"/>
    <property type="evidence" value="ECO:0007669"/>
    <property type="project" value="InterPro"/>
</dbReference>
<dbReference type="PANTHER" id="PTHR18895">
    <property type="entry name" value="HEMK METHYLTRANSFERASE"/>
    <property type="match status" value="1"/>
</dbReference>
<organism evidence="6 7">
    <name type="scientific">Porphyromonas gulae</name>
    <dbReference type="NCBI Taxonomy" id="111105"/>
    <lineage>
        <taxon>Bacteria</taxon>
        <taxon>Pseudomonadati</taxon>
        <taxon>Bacteroidota</taxon>
        <taxon>Bacteroidia</taxon>
        <taxon>Bacteroidales</taxon>
        <taxon>Porphyromonadaceae</taxon>
        <taxon>Porphyromonas</taxon>
    </lineage>
</organism>
<sequence length="293" mass="32234">MITLNEAQQRIESTLNDRYEKDELRSIARELLTEATGLSRSALLLADKDTLLSTEASQALSCYLDRMRTGMPLQYAVGHAPFFGREFAVNSSVLIPRPETEELVELILRKERSAAAPLRLLDVGTGSGCLAITLARELRAEVWAMDVSPDALATARANVGKGDRIFFFEGDILSPDNRWDILPSVDIIVSNPPYIMPAESTGMAYHVLGHEPALALFAPEEDPLLFYKAIANLSGSGKLRSGGRLYVELNPLLAKATRNIFSAETGWNDVRLHTDLSGKSRFLSAKYLPANKV</sequence>
<comment type="caution">
    <text evidence="6">The sequence shown here is derived from an EMBL/GenBank/DDBJ whole genome shotgun (WGS) entry which is preliminary data.</text>
</comment>
<dbReference type="EMBL" id="JRAK01000163">
    <property type="protein sequence ID" value="KGN83544.1"/>
    <property type="molecule type" value="Genomic_DNA"/>
</dbReference>
<dbReference type="InterPro" id="IPR019874">
    <property type="entry name" value="RF_methyltr_PrmC"/>
</dbReference>
<dbReference type="CDD" id="cd02440">
    <property type="entry name" value="AdoMet_MTases"/>
    <property type="match status" value="1"/>
</dbReference>
<dbReference type="Pfam" id="PF17827">
    <property type="entry name" value="PrmC_N"/>
    <property type="match status" value="1"/>
</dbReference>
<dbReference type="InterPro" id="IPR004556">
    <property type="entry name" value="HemK-like"/>
</dbReference>
<dbReference type="Gene3D" id="1.10.8.10">
    <property type="entry name" value="DNA helicase RuvA subunit, C-terminal domain"/>
    <property type="match status" value="1"/>
</dbReference>
<evidence type="ECO:0000256" key="3">
    <source>
        <dbReference type="ARBA" id="ARBA00022691"/>
    </source>
</evidence>
<dbReference type="Pfam" id="PF13649">
    <property type="entry name" value="Methyltransf_25"/>
    <property type="match status" value="1"/>
</dbReference>
<dbReference type="PANTHER" id="PTHR18895:SF74">
    <property type="entry name" value="MTRF1L RELEASE FACTOR GLUTAMINE METHYLTRANSFERASE"/>
    <property type="match status" value="1"/>
</dbReference>
<evidence type="ECO:0000256" key="1">
    <source>
        <dbReference type="ARBA" id="ARBA00022603"/>
    </source>
</evidence>
<keyword evidence="7" id="KW-1185">Reference proteome</keyword>
<evidence type="ECO:0000256" key="2">
    <source>
        <dbReference type="ARBA" id="ARBA00022679"/>
    </source>
</evidence>
<dbReference type="NCBIfam" id="TIGR03534">
    <property type="entry name" value="RF_mod_PrmC"/>
    <property type="match status" value="1"/>
</dbReference>
<gene>
    <name evidence="6" type="ORF">HR15_11810</name>
</gene>
<dbReference type="InterPro" id="IPR041698">
    <property type="entry name" value="Methyltransf_25"/>
</dbReference>
<protein>
    <submittedName>
        <fullName evidence="6">SAM-dependent methyltransferase</fullName>
    </submittedName>
</protein>
<keyword evidence="2 6" id="KW-0808">Transferase</keyword>
<dbReference type="PROSITE" id="PS00092">
    <property type="entry name" value="N6_MTASE"/>
    <property type="match status" value="1"/>
</dbReference>
<dbReference type="SUPFAM" id="SSF53335">
    <property type="entry name" value="S-adenosyl-L-methionine-dependent methyltransferases"/>
    <property type="match status" value="1"/>
</dbReference>
<proteinExistence type="predicted"/>
<reference evidence="6 7" key="1">
    <citation type="submission" date="2014-08" db="EMBL/GenBank/DDBJ databases">
        <title>Porphyromonas gulae strain:COT-052_OH3439 Genome sequencing.</title>
        <authorList>
            <person name="Wallis C."/>
            <person name="Deusch O."/>
            <person name="O'Flynn C."/>
            <person name="Davis I."/>
            <person name="Jospin G."/>
            <person name="Darling A.E."/>
            <person name="Coil D.A."/>
            <person name="Alexiev A."/>
            <person name="Horsfall A."/>
            <person name="Kirkwood N."/>
            <person name="Harris S."/>
            <person name="Eisen J.A."/>
        </authorList>
    </citation>
    <scope>NUCLEOTIDE SEQUENCE [LARGE SCALE GENOMIC DNA]</scope>
    <source>
        <strain evidence="7">COT-052 OH3439</strain>
    </source>
</reference>